<sequence>MSKDWIKVFIAAFFEIFWVIGLKNADDFWTWTGTIIAIFFSFYLMIMAGRKLPVGTVYAVFVGLGTAGTVFSEILFFGEPFKVGKVLLILFLLAGVIGLKLVTDDKVQKGDES</sequence>
<evidence type="ECO:0000256" key="7">
    <source>
        <dbReference type="RuleBase" id="RU003942"/>
    </source>
</evidence>
<dbReference type="GO" id="GO:0022857">
    <property type="term" value="F:transmembrane transporter activity"/>
    <property type="evidence" value="ECO:0007669"/>
    <property type="project" value="InterPro"/>
</dbReference>
<evidence type="ECO:0000313" key="11">
    <source>
        <dbReference type="EMBL" id="TKI81984.1"/>
    </source>
</evidence>
<feature type="transmembrane region" description="Helical" evidence="8">
    <location>
        <begin position="5"/>
        <end position="22"/>
    </location>
</feature>
<keyword evidence="6 8" id="KW-0472">Membrane</keyword>
<reference evidence="11 14" key="3">
    <citation type="journal article" date="2019" name="Environ. Microbiol.">
        <title>An active ?-lactamase is a part of an orchestrated cell wall stress resistance network of Bacillus subtilis and related rhizosphere species.</title>
        <authorList>
            <person name="Bucher T."/>
            <person name="Keren-Paz A."/>
            <person name="Hausser J."/>
            <person name="Olender T."/>
            <person name="Cytryn E."/>
            <person name="Kolodkin-Gal I."/>
        </authorList>
    </citation>
    <scope>NUCLEOTIDE SEQUENCE [LARGE SCALE GENOMIC DNA]</scope>
    <source>
        <strain evidence="11 14">I186</strain>
    </source>
</reference>
<dbReference type="EMBL" id="QTTY01000048">
    <property type="protein sequence ID" value="REF17583.1"/>
    <property type="molecule type" value="Genomic_DNA"/>
</dbReference>
<evidence type="ECO:0000256" key="6">
    <source>
        <dbReference type="ARBA" id="ARBA00023136"/>
    </source>
</evidence>
<dbReference type="Proteomes" id="UP000256530">
    <property type="component" value="Unassembled WGS sequence"/>
</dbReference>
<dbReference type="FunFam" id="1.10.3730.20:FF:000001">
    <property type="entry name" value="Quaternary ammonium compound resistance transporter SugE"/>
    <property type="match status" value="1"/>
</dbReference>
<evidence type="ECO:0000313" key="12">
    <source>
        <dbReference type="Proteomes" id="UP000192932"/>
    </source>
</evidence>
<evidence type="ECO:0000256" key="3">
    <source>
        <dbReference type="ARBA" id="ARBA00022475"/>
    </source>
</evidence>
<evidence type="ECO:0000313" key="13">
    <source>
        <dbReference type="Proteomes" id="UP000256530"/>
    </source>
</evidence>
<reference evidence="10 13" key="2">
    <citation type="submission" date="2018-08" db="EMBL/GenBank/DDBJ databases">
        <title>Freshwater and sediment microbial communities from various areas in North America, analyzing microbe dynamics in response to fracking.</title>
        <authorList>
            <person name="Lamendella R."/>
        </authorList>
    </citation>
    <scope>NUCLEOTIDE SEQUENCE [LARGE SCALE GENOMIC DNA]</scope>
    <source>
        <strain evidence="10 13">DB-1</strain>
    </source>
</reference>
<evidence type="ECO:0000313" key="9">
    <source>
        <dbReference type="EMBL" id="ARJ22954.1"/>
    </source>
</evidence>
<dbReference type="EMBL" id="CP020743">
    <property type="protein sequence ID" value="ARJ22954.1"/>
    <property type="molecule type" value="Genomic_DNA"/>
</dbReference>
<proteinExistence type="inferred from homology"/>
<comment type="subcellular location">
    <subcellularLocation>
        <location evidence="1 7">Cell membrane</location>
        <topology evidence="1 7">Multi-pass membrane protein</topology>
    </subcellularLocation>
</comment>
<feature type="transmembrane region" description="Helical" evidence="8">
    <location>
        <begin position="58"/>
        <end position="77"/>
    </location>
</feature>
<comment type="similarity">
    <text evidence="7">Belongs to the drug/metabolite transporter (DMT) superfamily. Small multidrug resistance (SMR) (TC 2.A.7.1) family.</text>
</comment>
<protein>
    <submittedName>
        <fullName evidence="11">Multidrug efflux SMR transporter</fullName>
    </submittedName>
    <submittedName>
        <fullName evidence="10">Paired small multidrug resistance pump</fullName>
    </submittedName>
    <submittedName>
        <fullName evidence="9">QacE family quaternary ammonium compound efflux SMR transporter</fullName>
    </submittedName>
</protein>
<dbReference type="PANTHER" id="PTHR30561">
    <property type="entry name" value="SMR FAMILY PROTON-DEPENDENT DRUG EFFLUX TRANSPORTER SUGE"/>
    <property type="match status" value="1"/>
</dbReference>
<accession>A0A1W6AAX4</accession>
<dbReference type="EMBL" id="SZOD01000627">
    <property type="protein sequence ID" value="TKI81984.1"/>
    <property type="molecule type" value="Genomic_DNA"/>
</dbReference>
<evidence type="ECO:0000256" key="2">
    <source>
        <dbReference type="ARBA" id="ARBA00022448"/>
    </source>
</evidence>
<dbReference type="AlphaFoldDB" id="A0A1C3T1D5"/>
<keyword evidence="3" id="KW-1003">Cell membrane</keyword>
<evidence type="ECO:0000256" key="8">
    <source>
        <dbReference type="SAM" id="Phobius"/>
    </source>
</evidence>
<evidence type="ECO:0000256" key="4">
    <source>
        <dbReference type="ARBA" id="ARBA00022692"/>
    </source>
</evidence>
<evidence type="ECO:0000256" key="5">
    <source>
        <dbReference type="ARBA" id="ARBA00022989"/>
    </source>
</evidence>
<dbReference type="Proteomes" id="UP000305524">
    <property type="component" value="Unassembled WGS sequence"/>
</dbReference>
<feature type="transmembrane region" description="Helical" evidence="8">
    <location>
        <begin position="28"/>
        <end position="46"/>
    </location>
</feature>
<dbReference type="InterPro" id="IPR045324">
    <property type="entry name" value="Small_multidrug_res"/>
</dbReference>
<dbReference type="InterPro" id="IPR000390">
    <property type="entry name" value="Small_drug/metabolite_transptr"/>
</dbReference>
<dbReference type="SUPFAM" id="SSF103481">
    <property type="entry name" value="Multidrug resistance efflux transporter EmrE"/>
    <property type="match status" value="1"/>
</dbReference>
<keyword evidence="5 8" id="KW-1133">Transmembrane helix</keyword>
<name>A0A1C3T1D5_BACMY</name>
<reference evidence="9 12" key="1">
    <citation type="submission" date="2017-04" db="EMBL/GenBank/DDBJ databases">
        <title>The Characteristic of a Fine Plant Growth-Promoting Rhizobacteria Bacillus mycoides Gnyt1 and its Whole Genome Sequencing Analysis.</title>
        <authorList>
            <person name="Li J.H."/>
            <person name="Yao T."/>
        </authorList>
    </citation>
    <scope>NUCLEOTIDE SEQUENCE [LARGE SCALE GENOMIC DNA]</scope>
    <source>
        <strain evidence="9 12">Gnyt1</strain>
    </source>
</reference>
<gene>
    <name evidence="9" type="ORF">B7492_17985</name>
    <name evidence="10" type="ORF">DET55_14814</name>
    <name evidence="11" type="ORF">FC701_23085</name>
</gene>
<dbReference type="GO" id="GO:0005886">
    <property type="term" value="C:plasma membrane"/>
    <property type="evidence" value="ECO:0007669"/>
    <property type="project" value="UniProtKB-SubCell"/>
</dbReference>
<accession>A0A1C3T1D5</accession>
<keyword evidence="2" id="KW-0813">Transport</keyword>
<organism evidence="9 12">
    <name type="scientific">Bacillus mycoides</name>
    <dbReference type="NCBI Taxonomy" id="1405"/>
    <lineage>
        <taxon>Bacteria</taxon>
        <taxon>Bacillati</taxon>
        <taxon>Bacillota</taxon>
        <taxon>Bacilli</taxon>
        <taxon>Bacillales</taxon>
        <taxon>Bacillaceae</taxon>
        <taxon>Bacillus</taxon>
        <taxon>Bacillus cereus group</taxon>
    </lineage>
</organism>
<evidence type="ECO:0000313" key="10">
    <source>
        <dbReference type="EMBL" id="REF17583.1"/>
    </source>
</evidence>
<evidence type="ECO:0000313" key="14">
    <source>
        <dbReference type="Proteomes" id="UP000305524"/>
    </source>
</evidence>
<dbReference type="Gene3D" id="1.10.3730.20">
    <property type="match status" value="1"/>
</dbReference>
<dbReference type="InterPro" id="IPR037185">
    <property type="entry name" value="EmrE-like"/>
</dbReference>
<evidence type="ECO:0000256" key="1">
    <source>
        <dbReference type="ARBA" id="ARBA00004651"/>
    </source>
</evidence>
<dbReference type="Pfam" id="PF00893">
    <property type="entry name" value="Multi_Drug_Res"/>
    <property type="match status" value="1"/>
</dbReference>
<dbReference type="PANTHER" id="PTHR30561:SF7">
    <property type="entry name" value="GUANIDINIUM EFFLUX SYSTEM SUBUNIT GDNC-RELATED"/>
    <property type="match status" value="1"/>
</dbReference>
<dbReference type="Proteomes" id="UP000192932">
    <property type="component" value="Chromosome"/>
</dbReference>
<dbReference type="RefSeq" id="WP_002090534.1">
    <property type="nucleotide sequence ID" value="NZ_CP020743.1"/>
</dbReference>
<feature type="transmembrane region" description="Helical" evidence="8">
    <location>
        <begin position="83"/>
        <end position="102"/>
    </location>
</feature>
<keyword evidence="4 7" id="KW-0812">Transmembrane</keyword>